<evidence type="ECO:0000313" key="2">
    <source>
        <dbReference type="Proteomes" id="UP001580346"/>
    </source>
</evidence>
<dbReference type="RefSeq" id="WP_375357347.1">
    <property type="nucleotide sequence ID" value="NZ_JBHHMI010000024.1"/>
</dbReference>
<dbReference type="EMBL" id="JBHHMI010000024">
    <property type="protein sequence ID" value="MFB5269071.1"/>
    <property type="molecule type" value="Genomic_DNA"/>
</dbReference>
<keyword evidence="2" id="KW-1185">Reference proteome</keyword>
<protein>
    <submittedName>
        <fullName evidence="1">Glycosyltransferase family 2 protein</fullName>
    </submittedName>
</protein>
<proteinExistence type="predicted"/>
<organism evidence="1 2">
    <name type="scientific">Paenibacillus enshidis</name>
    <dbReference type="NCBI Taxonomy" id="1458439"/>
    <lineage>
        <taxon>Bacteria</taxon>
        <taxon>Bacillati</taxon>
        <taxon>Bacillota</taxon>
        <taxon>Bacilli</taxon>
        <taxon>Bacillales</taxon>
        <taxon>Paenibacillaceae</taxon>
        <taxon>Paenibacillus</taxon>
    </lineage>
</organism>
<accession>A0ABV5AXY2</accession>
<gene>
    <name evidence="1" type="ORF">ACE41H_20105</name>
</gene>
<reference evidence="1 2" key="1">
    <citation type="submission" date="2024-09" db="EMBL/GenBank/DDBJ databases">
        <title>Paenibacillus zeirhizospherea sp. nov., isolated from surface of the maize (Zea mays) roots in a horticulture field, Hungary.</title>
        <authorList>
            <person name="Marton D."/>
            <person name="Farkas M."/>
            <person name="Bedics A."/>
            <person name="Toth E."/>
            <person name="Tancsics A."/>
            <person name="Boka K."/>
            <person name="Maroti G."/>
            <person name="Kriszt B."/>
            <person name="Cserhati M."/>
        </authorList>
    </citation>
    <scope>NUCLEOTIDE SEQUENCE [LARGE SCALE GENOMIC DNA]</scope>
    <source>
        <strain evidence="1 2">KCTC 33519</strain>
    </source>
</reference>
<evidence type="ECO:0000313" key="1">
    <source>
        <dbReference type="EMBL" id="MFB5269071.1"/>
    </source>
</evidence>
<comment type="caution">
    <text evidence="1">The sequence shown here is derived from an EMBL/GenBank/DDBJ whole genome shotgun (WGS) entry which is preliminary data.</text>
</comment>
<dbReference type="Proteomes" id="UP001580346">
    <property type="component" value="Unassembled WGS sequence"/>
</dbReference>
<name>A0ABV5AXY2_9BACL</name>
<sequence length="252" mass="29886">MTRPRRTIISHFYNEEYLLPWWVAQHASLFDHGIMINYGSTDRSVQVIRHHAPHWEIRDSRNTHFDAHAVDAEVMEIEREVDGWKIVLNTTEFLVCKDMDKFLQQLDELGHHAYCLQSAHMIDPLHLELPDPIYRFPLYQQRYYGLIVNHGRNRVIHRYPDGDYIIGRHGSNHPGSSLPPGAMILWYGFSPWNEQLKKRKLQIKNKMGAFKGYGGQHLMNEEEIEALYQEFAQAPHYTDDLRENEEFRRLCF</sequence>